<dbReference type="GO" id="GO:0008757">
    <property type="term" value="F:S-adenosylmethionine-dependent methyltransferase activity"/>
    <property type="evidence" value="ECO:0007669"/>
    <property type="project" value="UniProtKB-ARBA"/>
</dbReference>
<evidence type="ECO:0000256" key="5">
    <source>
        <dbReference type="ARBA" id="ARBA00022771"/>
    </source>
</evidence>
<dbReference type="OrthoDB" id="1028014at2759"/>
<gene>
    <name evidence="12" type="ORF">DIABBA_LOCUS2648</name>
</gene>
<evidence type="ECO:0000256" key="4">
    <source>
        <dbReference type="ARBA" id="ARBA00022723"/>
    </source>
</evidence>
<keyword evidence="2" id="KW-0808">Transferase</keyword>
<evidence type="ECO:0000259" key="11">
    <source>
        <dbReference type="Pfam" id="PF01753"/>
    </source>
</evidence>
<accession>A0A9N9X868</accession>
<evidence type="ECO:0000313" key="13">
    <source>
        <dbReference type="Proteomes" id="UP001153709"/>
    </source>
</evidence>
<dbReference type="InterPro" id="IPR044421">
    <property type="entry name" value="SMYD4_SET"/>
</dbReference>
<organism evidence="12 13">
    <name type="scientific">Diabrotica balteata</name>
    <name type="common">Banded cucumber beetle</name>
    <dbReference type="NCBI Taxonomy" id="107213"/>
    <lineage>
        <taxon>Eukaryota</taxon>
        <taxon>Metazoa</taxon>
        <taxon>Ecdysozoa</taxon>
        <taxon>Arthropoda</taxon>
        <taxon>Hexapoda</taxon>
        <taxon>Insecta</taxon>
        <taxon>Pterygota</taxon>
        <taxon>Neoptera</taxon>
        <taxon>Endopterygota</taxon>
        <taxon>Coleoptera</taxon>
        <taxon>Polyphaga</taxon>
        <taxon>Cucujiformia</taxon>
        <taxon>Chrysomeloidea</taxon>
        <taxon>Chrysomelidae</taxon>
        <taxon>Galerucinae</taxon>
        <taxon>Diabroticina</taxon>
        <taxon>Diabroticites</taxon>
        <taxon>Diabrotica</taxon>
    </lineage>
</organism>
<dbReference type="InterPro" id="IPR046341">
    <property type="entry name" value="SET_dom_sf"/>
</dbReference>
<evidence type="ECO:0000256" key="2">
    <source>
        <dbReference type="ARBA" id="ARBA00022679"/>
    </source>
</evidence>
<dbReference type="InterPro" id="IPR001214">
    <property type="entry name" value="SET_dom"/>
</dbReference>
<dbReference type="PANTHER" id="PTHR46165">
    <property type="entry name" value="SET AND MYND DOMAIN-CONTAINING PROTEIN 4"/>
    <property type="match status" value="1"/>
</dbReference>
<dbReference type="SUPFAM" id="SSF82199">
    <property type="entry name" value="SET domain"/>
    <property type="match status" value="1"/>
</dbReference>
<protein>
    <recommendedName>
        <fullName evidence="8">Protein-lysine N-methyltransferase SMYD4</fullName>
    </recommendedName>
    <alternativeName>
        <fullName evidence="9">SET and MYND domain-containing protein 4</fullName>
    </alternativeName>
</protein>
<evidence type="ECO:0000256" key="9">
    <source>
        <dbReference type="ARBA" id="ARBA00093680"/>
    </source>
</evidence>
<dbReference type="GO" id="GO:0008270">
    <property type="term" value="F:zinc ion binding"/>
    <property type="evidence" value="ECO:0007669"/>
    <property type="project" value="UniProtKB-KW"/>
</dbReference>
<dbReference type="InterPro" id="IPR052097">
    <property type="entry name" value="SET-MYND_domain_protein"/>
</dbReference>
<keyword evidence="5" id="KW-0863">Zinc-finger</keyword>
<dbReference type="SUPFAM" id="SSF144232">
    <property type="entry name" value="HIT/MYND zinc finger-like"/>
    <property type="match status" value="1"/>
</dbReference>
<proteinExistence type="predicted"/>
<keyword evidence="1" id="KW-0489">Methyltransferase</keyword>
<evidence type="ECO:0000256" key="8">
    <source>
        <dbReference type="ARBA" id="ARBA00093635"/>
    </source>
</evidence>
<dbReference type="CDD" id="cd10536">
    <property type="entry name" value="SET_SMYD4"/>
    <property type="match status" value="1"/>
</dbReference>
<dbReference type="GO" id="GO:0042826">
    <property type="term" value="F:histone deacetylase binding"/>
    <property type="evidence" value="ECO:0007669"/>
    <property type="project" value="TreeGrafter"/>
</dbReference>
<feature type="domain" description="SET" evidence="10">
    <location>
        <begin position="242"/>
        <end position="520"/>
    </location>
</feature>
<evidence type="ECO:0000256" key="1">
    <source>
        <dbReference type="ARBA" id="ARBA00022603"/>
    </source>
</evidence>
<dbReference type="Gene3D" id="1.10.220.160">
    <property type="match status" value="1"/>
</dbReference>
<dbReference type="GO" id="GO:0005737">
    <property type="term" value="C:cytoplasm"/>
    <property type="evidence" value="ECO:0007669"/>
    <property type="project" value="TreeGrafter"/>
</dbReference>
<dbReference type="GO" id="GO:0042051">
    <property type="term" value="P:compound eye photoreceptor development"/>
    <property type="evidence" value="ECO:0007669"/>
    <property type="project" value="TreeGrafter"/>
</dbReference>
<dbReference type="InterPro" id="IPR019734">
    <property type="entry name" value="TPR_rpt"/>
</dbReference>
<evidence type="ECO:0000256" key="7">
    <source>
        <dbReference type="ARBA" id="ARBA00093423"/>
    </source>
</evidence>
<keyword evidence="6" id="KW-0862">Zinc</keyword>
<evidence type="ECO:0000313" key="12">
    <source>
        <dbReference type="EMBL" id="CAG9828749.1"/>
    </source>
</evidence>
<dbReference type="AlphaFoldDB" id="A0A9N9X868"/>
<evidence type="ECO:0000256" key="6">
    <source>
        <dbReference type="ARBA" id="ARBA00022833"/>
    </source>
</evidence>
<dbReference type="GO" id="GO:0008170">
    <property type="term" value="F:N-methyltransferase activity"/>
    <property type="evidence" value="ECO:0007669"/>
    <property type="project" value="UniProtKB-ARBA"/>
</dbReference>
<dbReference type="Gene3D" id="6.10.140.2220">
    <property type="match status" value="1"/>
</dbReference>
<dbReference type="Pfam" id="PF00856">
    <property type="entry name" value="SET"/>
    <property type="match status" value="1"/>
</dbReference>
<dbReference type="SMART" id="SM00028">
    <property type="entry name" value="TPR"/>
    <property type="match status" value="2"/>
</dbReference>
<dbReference type="Proteomes" id="UP001153709">
    <property type="component" value="Chromosome 10"/>
</dbReference>
<dbReference type="EMBL" id="OU898285">
    <property type="protein sequence ID" value="CAG9828749.1"/>
    <property type="molecule type" value="Genomic_DNA"/>
</dbReference>
<keyword evidence="4" id="KW-0479">Metal-binding</keyword>
<dbReference type="Gene3D" id="1.25.40.10">
    <property type="entry name" value="Tetratricopeptide repeat domain"/>
    <property type="match status" value="1"/>
</dbReference>
<feature type="domain" description="MYND-type" evidence="11">
    <location>
        <begin position="276"/>
        <end position="315"/>
    </location>
</feature>
<comment type="function">
    <text evidence="7">Protein-lysine N-methyltransferase. Monomethylates PRMT5, modulating its transcriptional activity. May also act as a histone methyltransferase. Plays a critical role in cardiac development. Acts as a key epigenetic regulator of gene expression during cardiac development via its dual activities as a methyltransferase and negative regulator of HDAC1.</text>
</comment>
<dbReference type="InterPro" id="IPR011990">
    <property type="entry name" value="TPR-like_helical_dom_sf"/>
</dbReference>
<keyword evidence="13" id="KW-1185">Reference proteome</keyword>
<sequence length="604" mass="69681">MADSNTNKSDCSFFQKYCEHAIGQLSENLLEQFGQTKDENSRIKLLYEVATNIPITINELNGKNYELSQSEKSKGNVYFSKKDYYNALKCYNDGIIKCPQNSGESQELLSLLISNRSATYFELKEYRQVLNDIDYLLEIGSYPLNLTYKIWIRKAKCYSALQNEKLAAESYEEALKSLQFSNLDKEAIETQEKKIATARETKIEFFPKQELVVEEDPDIFQGGKEYIAASTNVKFEQDPYLGRYAVASDNIKTGSIVVEENAHCAVVDAKHALTNCQNCVSAVVQLVACPTCANVVFCSTTCERLANKSFHKTECPILGSLYLSGASINCCLALRILSQRYFSYFNDKKNKLKDYLIDNSEKNIIKKKIYRYDDYDNVFFLCRNDHLRKNEEMLRFSYMAIYLLRLLKFGKYFPFETSDSVLKEEEIYFGSLILRHLQLLQFNAHEVSELKNVENPISTSRIADIRAYENTTIGAALYPTLALFNHSCDPSIIRYNVKSKIVVRTIKPIKAWDIIYENYGPLYMSMQVKERQEALERLYRFKCLCTPCTQLWPTFAEMKESELRIPCKTEGCPFVFTLKGDAEPFFTCNYCHSTHWCIAQFKGF</sequence>
<dbReference type="Pfam" id="PF01753">
    <property type="entry name" value="zf-MYND"/>
    <property type="match status" value="1"/>
</dbReference>
<dbReference type="InterPro" id="IPR002893">
    <property type="entry name" value="Znf_MYND"/>
</dbReference>
<dbReference type="GO" id="GO:0032259">
    <property type="term" value="P:methylation"/>
    <property type="evidence" value="ECO:0007669"/>
    <property type="project" value="UniProtKB-KW"/>
</dbReference>
<dbReference type="Gene3D" id="2.170.270.10">
    <property type="entry name" value="SET domain"/>
    <property type="match status" value="1"/>
</dbReference>
<keyword evidence="3" id="KW-0949">S-adenosyl-L-methionine</keyword>
<evidence type="ECO:0000256" key="3">
    <source>
        <dbReference type="ARBA" id="ARBA00022691"/>
    </source>
</evidence>
<dbReference type="PANTHER" id="PTHR46165:SF7">
    <property type="entry name" value="SET AND MYND DOMAIN-CONTAINING PROTEIN 4"/>
    <property type="match status" value="1"/>
</dbReference>
<dbReference type="GO" id="GO:0008276">
    <property type="term" value="F:protein methyltransferase activity"/>
    <property type="evidence" value="ECO:0007669"/>
    <property type="project" value="UniProtKB-ARBA"/>
</dbReference>
<evidence type="ECO:0000259" key="10">
    <source>
        <dbReference type="Pfam" id="PF00856"/>
    </source>
</evidence>
<dbReference type="GO" id="GO:0005634">
    <property type="term" value="C:nucleus"/>
    <property type="evidence" value="ECO:0007669"/>
    <property type="project" value="TreeGrafter"/>
</dbReference>
<dbReference type="SUPFAM" id="SSF48452">
    <property type="entry name" value="TPR-like"/>
    <property type="match status" value="1"/>
</dbReference>
<reference evidence="12" key="1">
    <citation type="submission" date="2022-01" db="EMBL/GenBank/DDBJ databases">
        <authorList>
            <person name="King R."/>
        </authorList>
    </citation>
    <scope>NUCLEOTIDE SEQUENCE</scope>
</reference>
<name>A0A9N9X868_DIABA</name>